<feature type="compositionally biased region" description="Low complexity" evidence="1">
    <location>
        <begin position="1"/>
        <end position="23"/>
    </location>
</feature>
<accession>A0A8H2HF62</accession>
<dbReference type="AlphaFoldDB" id="A0A8H2HF62"/>
<feature type="compositionally biased region" description="Gly residues" evidence="1">
    <location>
        <begin position="52"/>
        <end position="65"/>
    </location>
</feature>
<dbReference type="PANTHER" id="PTHR38167:SF1">
    <property type="entry name" value="C2H2-TYPE DOMAIN-CONTAINING PROTEIN"/>
    <property type="match status" value="1"/>
</dbReference>
<protein>
    <submittedName>
        <fullName evidence="2">Uncharacterized protein</fullName>
    </submittedName>
</protein>
<evidence type="ECO:0000313" key="2">
    <source>
        <dbReference type="EMBL" id="TGJ64559.1"/>
    </source>
</evidence>
<reference evidence="2 3" key="1">
    <citation type="submission" date="2019-03" db="EMBL/GenBank/DDBJ databases">
        <title>Nematode-trapping fungi genome.</title>
        <authorList>
            <person name="Vidal-Diez De Ulzurrun G."/>
        </authorList>
    </citation>
    <scope>NUCLEOTIDE SEQUENCE [LARGE SCALE GENOMIC DNA]</scope>
    <source>
        <strain evidence="2 3">TWF154</strain>
    </source>
</reference>
<feature type="region of interest" description="Disordered" evidence="1">
    <location>
        <begin position="1"/>
        <end position="66"/>
    </location>
</feature>
<dbReference type="PANTHER" id="PTHR38167">
    <property type="entry name" value="C2H2-TYPE DOMAIN-CONTAINING PROTEIN"/>
    <property type="match status" value="1"/>
</dbReference>
<dbReference type="Proteomes" id="UP000297595">
    <property type="component" value="Unassembled WGS sequence"/>
</dbReference>
<dbReference type="EMBL" id="SOZJ01000007">
    <property type="protein sequence ID" value="TGJ64559.1"/>
    <property type="molecule type" value="Genomic_DNA"/>
</dbReference>
<comment type="caution">
    <text evidence="2">The sequence shown here is derived from an EMBL/GenBank/DDBJ whole genome shotgun (WGS) entry which is preliminary data.</text>
</comment>
<evidence type="ECO:0000313" key="3">
    <source>
        <dbReference type="Proteomes" id="UP000297595"/>
    </source>
</evidence>
<proteinExistence type="predicted"/>
<feature type="compositionally biased region" description="Low complexity" evidence="1">
    <location>
        <begin position="39"/>
        <end position="51"/>
    </location>
</feature>
<organism evidence="2 3">
    <name type="scientific">Orbilia oligospora</name>
    <name type="common">Nematode-trapping fungus</name>
    <name type="synonym">Arthrobotrys oligospora</name>
    <dbReference type="NCBI Taxonomy" id="2813651"/>
    <lineage>
        <taxon>Eukaryota</taxon>
        <taxon>Fungi</taxon>
        <taxon>Dikarya</taxon>
        <taxon>Ascomycota</taxon>
        <taxon>Pezizomycotina</taxon>
        <taxon>Orbiliomycetes</taxon>
        <taxon>Orbiliales</taxon>
        <taxon>Orbiliaceae</taxon>
        <taxon>Orbilia</taxon>
    </lineage>
</organism>
<evidence type="ECO:0000256" key="1">
    <source>
        <dbReference type="SAM" id="MobiDB-lite"/>
    </source>
</evidence>
<sequence length="240" mass="25705">MSSYSSHSSNSISTTTTTTTTKSPKSRERLTHSAGMADTSTINTINNTTGTSSGGGGGGGGGGGIAKAKMERHTKLLKTIDTASIEHLRMVLKMVCTESRVIEYALDMFMQLLGDNYNENENRKEGGGEVKTCGRCKKVFNTPTTTTATTAAATAATAKLGQEEGGCRYHDGNRYVDIESEVWTKVEGVCWRDGMDMVVNCRVDWEDPVLLEEFAEGFRWDCCDEDGGVEGCVVGGHVAG</sequence>
<name>A0A8H2HF62_ORBOL</name>
<gene>
    <name evidence="2" type="ORF">EYR41_010606</name>
</gene>